<dbReference type="Gene3D" id="3.40.50.2300">
    <property type="match status" value="1"/>
</dbReference>
<evidence type="ECO:0000313" key="8">
    <source>
        <dbReference type="EMBL" id="ADK79766.1"/>
    </source>
</evidence>
<dbReference type="InterPro" id="IPR001789">
    <property type="entry name" value="Sig_transdc_resp-reg_receiver"/>
</dbReference>
<evidence type="ECO:0000256" key="3">
    <source>
        <dbReference type="ARBA" id="ARBA00023012"/>
    </source>
</evidence>
<keyword evidence="3" id="KW-0902">Two-component regulatory system</keyword>
<dbReference type="SMART" id="SM00448">
    <property type="entry name" value="REC"/>
    <property type="match status" value="1"/>
</dbReference>
<keyword evidence="4" id="KW-0238">DNA-binding</keyword>
<dbReference type="InterPro" id="IPR051552">
    <property type="entry name" value="HptR"/>
</dbReference>
<evidence type="ECO:0000256" key="4">
    <source>
        <dbReference type="ARBA" id="ARBA00023125"/>
    </source>
</evidence>
<protein>
    <submittedName>
        <fullName evidence="8">Response regulator receiver protein</fullName>
    </submittedName>
</protein>
<sequence>MFKVVIADDEYYILREFEHIIDWAAYGCSIVGLAKNGSDAKDLFIKHNAHILITDIKMPIIDGLQLIKELSDIERHIEFILISGFSDFSFALTAIKYGVSDYLLKPIIPEELQSALIKIIGRFKQFDFHESPNRKLQLQSNCNRFIKKAYEYVENHYQNPISLHEVAEYLGISHS</sequence>
<evidence type="ECO:0000259" key="7">
    <source>
        <dbReference type="PROSITE" id="PS50110"/>
    </source>
</evidence>
<keyword evidence="1" id="KW-0963">Cytoplasm</keyword>
<reference evidence="8 9" key="1">
    <citation type="journal article" date="2010" name="Stand. Genomic Sci.">
        <title>Complete genome sequence of Spirochaeta smaragdinae type strain (SEBR 4228).</title>
        <authorList>
            <person name="Mavromatis K."/>
            <person name="Yasawong M."/>
            <person name="Chertkov O."/>
            <person name="Lapidus A."/>
            <person name="Lucas S."/>
            <person name="Nolan M."/>
            <person name="Del Rio T.G."/>
            <person name="Tice H."/>
            <person name="Cheng J.F."/>
            <person name="Pitluck S."/>
            <person name="Liolios K."/>
            <person name="Ivanova N."/>
            <person name="Tapia R."/>
            <person name="Han C."/>
            <person name="Bruce D."/>
            <person name="Goodwin L."/>
            <person name="Pati A."/>
            <person name="Chen A."/>
            <person name="Palaniappan K."/>
            <person name="Land M."/>
            <person name="Hauser L."/>
            <person name="Chang Y.J."/>
            <person name="Jeffries C.D."/>
            <person name="Detter J.C."/>
            <person name="Rohde M."/>
            <person name="Brambilla E."/>
            <person name="Spring S."/>
            <person name="Goker M."/>
            <person name="Sikorski J."/>
            <person name="Woyke T."/>
            <person name="Bristow J."/>
            <person name="Eisen J.A."/>
            <person name="Markowitz V."/>
            <person name="Hugenholtz P."/>
            <person name="Klenk H.P."/>
            <person name="Kyrpides N.C."/>
        </authorList>
    </citation>
    <scope>NUCLEOTIDE SEQUENCE [LARGE SCALE GENOMIC DNA]</scope>
    <source>
        <strain evidence="9">DSM 11293 / JCM 15392 / SEBR 4228</strain>
    </source>
</reference>
<dbReference type="InterPro" id="IPR011006">
    <property type="entry name" value="CheY-like_superfamily"/>
</dbReference>
<accession>E1RBN6</accession>
<dbReference type="PANTHER" id="PTHR42713">
    <property type="entry name" value="HISTIDINE KINASE-RELATED"/>
    <property type="match status" value="1"/>
</dbReference>
<dbReference type="KEGG" id="ssm:Spirs_0623"/>
<dbReference type="AlphaFoldDB" id="E1RBN6"/>
<dbReference type="PROSITE" id="PS50110">
    <property type="entry name" value="RESPONSE_REGULATORY"/>
    <property type="match status" value="1"/>
</dbReference>
<dbReference type="eggNOG" id="COG4753">
    <property type="taxonomic scope" value="Bacteria"/>
</dbReference>
<evidence type="ECO:0000256" key="2">
    <source>
        <dbReference type="ARBA" id="ARBA00022553"/>
    </source>
</evidence>
<dbReference type="STRING" id="573413.Spirs_0623"/>
<feature type="domain" description="HTH araC/xylS-type" evidence="6">
    <location>
        <begin position="147"/>
        <end position="175"/>
    </location>
</feature>
<dbReference type="Gene3D" id="1.10.10.60">
    <property type="entry name" value="Homeodomain-like"/>
    <property type="match status" value="1"/>
</dbReference>
<organism evidence="8 9">
    <name type="scientific">Sediminispirochaeta smaragdinae (strain DSM 11293 / JCM 15392 / SEBR 4228)</name>
    <name type="common">Spirochaeta smaragdinae</name>
    <dbReference type="NCBI Taxonomy" id="573413"/>
    <lineage>
        <taxon>Bacteria</taxon>
        <taxon>Pseudomonadati</taxon>
        <taxon>Spirochaetota</taxon>
        <taxon>Spirochaetia</taxon>
        <taxon>Spirochaetales</taxon>
        <taxon>Spirochaetaceae</taxon>
        <taxon>Sediminispirochaeta</taxon>
    </lineage>
</organism>
<feature type="domain" description="Response regulatory" evidence="7">
    <location>
        <begin position="3"/>
        <end position="120"/>
    </location>
</feature>
<evidence type="ECO:0000313" key="9">
    <source>
        <dbReference type="Proteomes" id="UP000002318"/>
    </source>
</evidence>
<dbReference type="GO" id="GO:0003700">
    <property type="term" value="F:DNA-binding transcription factor activity"/>
    <property type="evidence" value="ECO:0007669"/>
    <property type="project" value="InterPro"/>
</dbReference>
<dbReference type="PROSITE" id="PS01124">
    <property type="entry name" value="HTH_ARAC_FAMILY_2"/>
    <property type="match status" value="1"/>
</dbReference>
<feature type="modified residue" description="4-aspartylphosphate" evidence="5">
    <location>
        <position position="55"/>
    </location>
</feature>
<dbReference type="CDD" id="cd17536">
    <property type="entry name" value="REC_YesN-like"/>
    <property type="match status" value="1"/>
</dbReference>
<evidence type="ECO:0000259" key="6">
    <source>
        <dbReference type="PROSITE" id="PS01124"/>
    </source>
</evidence>
<keyword evidence="9" id="KW-1185">Reference proteome</keyword>
<proteinExistence type="predicted"/>
<dbReference type="GO" id="GO:0000160">
    <property type="term" value="P:phosphorelay signal transduction system"/>
    <property type="evidence" value="ECO:0007669"/>
    <property type="project" value="UniProtKB-KW"/>
</dbReference>
<dbReference type="Proteomes" id="UP000002318">
    <property type="component" value="Chromosome"/>
</dbReference>
<dbReference type="HOGENOM" id="CLU_000445_5_1_12"/>
<dbReference type="OrthoDB" id="360808at2"/>
<evidence type="ECO:0000256" key="1">
    <source>
        <dbReference type="ARBA" id="ARBA00022490"/>
    </source>
</evidence>
<evidence type="ECO:0000256" key="5">
    <source>
        <dbReference type="PROSITE-ProRule" id="PRU00169"/>
    </source>
</evidence>
<dbReference type="PANTHER" id="PTHR42713:SF3">
    <property type="entry name" value="TRANSCRIPTIONAL REGULATORY PROTEIN HPTR"/>
    <property type="match status" value="1"/>
</dbReference>
<dbReference type="GO" id="GO:0043565">
    <property type="term" value="F:sequence-specific DNA binding"/>
    <property type="evidence" value="ECO:0007669"/>
    <property type="project" value="InterPro"/>
</dbReference>
<gene>
    <name evidence="8" type="ordered locus">Spirs_0623</name>
</gene>
<keyword evidence="2 5" id="KW-0597">Phosphoprotein</keyword>
<dbReference type="SUPFAM" id="SSF52172">
    <property type="entry name" value="CheY-like"/>
    <property type="match status" value="1"/>
</dbReference>
<dbReference type="EMBL" id="CP002116">
    <property type="protein sequence ID" value="ADK79766.1"/>
    <property type="molecule type" value="Genomic_DNA"/>
</dbReference>
<dbReference type="RefSeq" id="WP_013253230.1">
    <property type="nucleotide sequence ID" value="NC_014364.1"/>
</dbReference>
<dbReference type="InterPro" id="IPR018060">
    <property type="entry name" value="HTH_AraC"/>
</dbReference>
<name>E1RBN6_SEDSS</name>
<dbReference type="Pfam" id="PF00072">
    <property type="entry name" value="Response_reg"/>
    <property type="match status" value="1"/>
</dbReference>